<proteinExistence type="predicted"/>
<dbReference type="EMBL" id="CADILE010000001">
    <property type="protein sequence ID" value="CAB3816009.1"/>
    <property type="molecule type" value="Genomic_DNA"/>
</dbReference>
<dbReference type="SUPFAM" id="SSF53850">
    <property type="entry name" value="Periplasmic binding protein-like II"/>
    <property type="match status" value="1"/>
</dbReference>
<reference evidence="1 2" key="1">
    <citation type="submission" date="2020-04" db="EMBL/GenBank/DDBJ databases">
        <authorList>
            <person name="De Canck E."/>
        </authorList>
    </citation>
    <scope>NUCLEOTIDE SEQUENCE [LARGE SCALE GENOMIC DNA]</scope>
    <source>
        <strain evidence="1 2">LMG 3328</strain>
    </source>
</reference>
<organism evidence="1 2">
    <name type="scientific">Achromobacter ruhlandii</name>
    <dbReference type="NCBI Taxonomy" id="72557"/>
    <lineage>
        <taxon>Bacteria</taxon>
        <taxon>Pseudomonadati</taxon>
        <taxon>Pseudomonadota</taxon>
        <taxon>Betaproteobacteria</taxon>
        <taxon>Burkholderiales</taxon>
        <taxon>Alcaligenaceae</taxon>
        <taxon>Achromobacter</taxon>
    </lineage>
</organism>
<dbReference type="AlphaFoldDB" id="A0A2M9GQD8"/>
<dbReference type="Gene3D" id="3.40.190.10">
    <property type="entry name" value="Periplasmic binding protein-like II"/>
    <property type="match status" value="2"/>
</dbReference>
<dbReference type="Proteomes" id="UP000494122">
    <property type="component" value="Unassembled WGS sequence"/>
</dbReference>
<dbReference type="RefSeq" id="WP_059269320.1">
    <property type="nucleotide sequence ID" value="NZ_CADILE010000001.1"/>
</dbReference>
<gene>
    <name evidence="1" type="ORF">LMG3328_00003</name>
</gene>
<protein>
    <submittedName>
        <fullName evidence="1">Uncharacterized protein</fullName>
    </submittedName>
</protein>
<sequence>MLLLDEPHAAWRQWCERAGVALGLTQGVRLSDAALMWQAAVDGSGVASGRLMLAGDDRRAGRLVCQFEPVLADDHSSWLVASRAAAQRPLALVFPGWLLRAIHAPLSLRRNAHGQSWCGLATCCSCLRQDGAHVAMMSSGAKARGAWQAIWGRKWSGGGAVPIACMGLAAQTGMLAQARQAGVPQVESARRSSQGVATVSRQGRTGYALCLLTSDAR</sequence>
<evidence type="ECO:0000313" key="1">
    <source>
        <dbReference type="EMBL" id="CAB3816009.1"/>
    </source>
</evidence>
<accession>A0A2M9GQD8</accession>
<name>A0A2M9GQD8_9BURK</name>
<evidence type="ECO:0000313" key="2">
    <source>
        <dbReference type="Proteomes" id="UP000494122"/>
    </source>
</evidence>